<accession>D7NF92</accession>
<dbReference type="PROSITE" id="PS50943">
    <property type="entry name" value="HTH_CROC1"/>
    <property type="match status" value="1"/>
</dbReference>
<name>D7NF92_9BACT</name>
<dbReference type="GO" id="GO:0003677">
    <property type="term" value="F:DNA binding"/>
    <property type="evidence" value="ECO:0007669"/>
    <property type="project" value="InterPro"/>
</dbReference>
<gene>
    <name evidence="2" type="ORF">HMPREF0665_02229</name>
</gene>
<dbReference type="Gene3D" id="1.10.260.40">
    <property type="entry name" value="lambda repressor-like DNA-binding domains"/>
    <property type="match status" value="1"/>
</dbReference>
<dbReference type="eggNOG" id="COG3093">
    <property type="taxonomic scope" value="Bacteria"/>
</dbReference>
<dbReference type="InterPro" id="IPR001387">
    <property type="entry name" value="Cro/C1-type_HTH"/>
</dbReference>
<protein>
    <submittedName>
        <fullName evidence="2">Transcriptional regulator</fullName>
    </submittedName>
</protein>
<dbReference type="InterPro" id="IPR010982">
    <property type="entry name" value="Lambda_DNA-bd_dom_sf"/>
</dbReference>
<dbReference type="SMART" id="SM00530">
    <property type="entry name" value="HTH_XRE"/>
    <property type="match status" value="1"/>
</dbReference>
<dbReference type="CDD" id="cd00093">
    <property type="entry name" value="HTH_XRE"/>
    <property type="match status" value="1"/>
</dbReference>
<feature type="domain" description="HTH cro/C1-type" evidence="1">
    <location>
        <begin position="11"/>
        <end position="65"/>
    </location>
</feature>
<dbReference type="HOGENOM" id="CLU_2317837_0_0_10"/>
<evidence type="ECO:0000313" key="2">
    <source>
        <dbReference type="EMBL" id="EFI47721.1"/>
    </source>
</evidence>
<evidence type="ECO:0000259" key="1">
    <source>
        <dbReference type="PROSITE" id="PS50943"/>
    </source>
</evidence>
<dbReference type="AlphaFoldDB" id="D7NF92"/>
<dbReference type="EMBL" id="GL349572">
    <property type="protein sequence ID" value="EFI47721.1"/>
    <property type="molecule type" value="Genomic_DNA"/>
</dbReference>
<evidence type="ECO:0000313" key="3">
    <source>
        <dbReference type="Proteomes" id="UP000003805"/>
    </source>
</evidence>
<proteinExistence type="predicted"/>
<dbReference type="SUPFAM" id="SSF47413">
    <property type="entry name" value="lambda repressor-like DNA-binding domains"/>
    <property type="match status" value="1"/>
</dbReference>
<organism evidence="2 3">
    <name type="scientific">Segatella oris C735</name>
    <dbReference type="NCBI Taxonomy" id="563008"/>
    <lineage>
        <taxon>Bacteria</taxon>
        <taxon>Pseudomonadati</taxon>
        <taxon>Bacteroidota</taxon>
        <taxon>Bacteroidia</taxon>
        <taxon>Bacteroidales</taxon>
        <taxon>Prevotellaceae</taxon>
        <taxon>Segatella</taxon>
    </lineage>
</organism>
<dbReference type="Pfam" id="PF01381">
    <property type="entry name" value="HTH_3"/>
    <property type="match status" value="1"/>
</dbReference>
<reference evidence="2 3" key="1">
    <citation type="submission" date="2010-02" db="EMBL/GenBank/DDBJ databases">
        <title>The Genome Sequence of Prevotella oris strain C735.</title>
        <authorList>
            <consortium name="The Broad Institute Genome Sequencing Platform"/>
            <person name="Ward D."/>
            <person name="Feldgarden M."/>
            <person name="Earl A."/>
            <person name="Young S.K."/>
            <person name="Zeng Q."/>
            <person name="Koehrsen M."/>
            <person name="Alvarado L."/>
            <person name="Berlin A."/>
            <person name="Bochicchio J."/>
            <person name="Borenstein D."/>
            <person name="Chapman S.B."/>
            <person name="Chen Z."/>
            <person name="Engels R."/>
            <person name="Freedman E."/>
            <person name="Gellesch M."/>
            <person name="Goldberg J."/>
            <person name="Griggs A."/>
            <person name="Gujja S."/>
            <person name="Heilman E."/>
            <person name="Heiman D."/>
            <person name="Hepburn T."/>
            <person name="Howarth C."/>
            <person name="Jen D."/>
            <person name="Larson L."/>
            <person name="Mehta T."/>
            <person name="Park D."/>
            <person name="Pearson M."/>
            <person name="Roberts A."/>
            <person name="Saif S."/>
            <person name="Shea T."/>
            <person name="Shenoy N."/>
            <person name="Sisk P."/>
            <person name="Stolte C."/>
            <person name="Sykes S."/>
            <person name="Thomson T."/>
            <person name="Walk T."/>
            <person name="White J."/>
            <person name="Yandava C."/>
            <person name="Sibley C.D."/>
            <person name="Field T.R."/>
            <person name="Grinwis M."/>
            <person name="Eshaghurshan C.S."/>
            <person name="Surette M.G."/>
            <person name="Haas B."/>
            <person name="Nusbaum C."/>
            <person name="Birren B."/>
        </authorList>
    </citation>
    <scope>NUCLEOTIDE SEQUENCE [LARGE SCALE GENOMIC DNA]</scope>
    <source>
        <strain evidence="2 3">C735</strain>
    </source>
</reference>
<keyword evidence="3" id="KW-1185">Reference proteome</keyword>
<dbReference type="Proteomes" id="UP000003805">
    <property type="component" value="Unassembled WGS sequence"/>
</dbReference>
<sequence length="99" mass="11132">MGQKTEHSNLIRENLKERGITQTWLAKELGMSFSITNAYVCNCKQPNLATIFKVADLLGVSPQRISEIGVYENNNIDILSAISKTIEVNMNNLYTNKNI</sequence>